<dbReference type="Pfam" id="PF00440">
    <property type="entry name" value="TetR_N"/>
    <property type="match status" value="1"/>
</dbReference>
<dbReference type="InterPro" id="IPR050109">
    <property type="entry name" value="HTH-type_TetR-like_transc_reg"/>
</dbReference>
<dbReference type="Proteomes" id="UP000325415">
    <property type="component" value="Unassembled WGS sequence"/>
</dbReference>
<organism evidence="4 5">
    <name type="scientific">Bifidobacterium tibiigranuli</name>
    <dbReference type="NCBI Taxonomy" id="2172043"/>
    <lineage>
        <taxon>Bacteria</taxon>
        <taxon>Bacillati</taxon>
        <taxon>Actinomycetota</taxon>
        <taxon>Actinomycetes</taxon>
        <taxon>Bifidobacteriales</taxon>
        <taxon>Bifidobacteriaceae</taxon>
        <taxon>Bifidobacterium</taxon>
    </lineage>
</organism>
<evidence type="ECO:0000256" key="1">
    <source>
        <dbReference type="ARBA" id="ARBA00023125"/>
    </source>
</evidence>
<comment type="caution">
    <text evidence="4">The sequence shown here is derived from an EMBL/GenBank/DDBJ whole genome shotgun (WGS) entry which is preliminary data.</text>
</comment>
<dbReference type="GO" id="GO:0006355">
    <property type="term" value="P:regulation of DNA-templated transcription"/>
    <property type="evidence" value="ECO:0007669"/>
    <property type="project" value="UniProtKB-ARBA"/>
</dbReference>
<reference evidence="4 5" key="1">
    <citation type="submission" date="2018-04" db="EMBL/GenBank/DDBJ databases">
        <authorList>
            <person name="Eckel V.P."/>
            <person name="Vogel R.F."/>
        </authorList>
    </citation>
    <scope>NUCLEOTIDE SEQUENCE [LARGE SCALE GENOMIC DNA]</scope>
    <source>
        <strain evidence="5">TMW 2.1764</strain>
    </source>
</reference>
<gene>
    <name evidence="4" type="ORF">DDE84_09405</name>
</gene>
<evidence type="ECO:0000256" key="2">
    <source>
        <dbReference type="PROSITE-ProRule" id="PRU00335"/>
    </source>
</evidence>
<evidence type="ECO:0000259" key="3">
    <source>
        <dbReference type="PROSITE" id="PS50977"/>
    </source>
</evidence>
<dbReference type="Gene3D" id="1.10.357.10">
    <property type="entry name" value="Tetracycline Repressor, domain 2"/>
    <property type="match status" value="1"/>
</dbReference>
<dbReference type="InterPro" id="IPR036271">
    <property type="entry name" value="Tet_transcr_reg_TetR-rel_C_sf"/>
</dbReference>
<keyword evidence="5" id="KW-1185">Reference proteome</keyword>
<evidence type="ECO:0000313" key="4">
    <source>
        <dbReference type="EMBL" id="KAE8127241.1"/>
    </source>
</evidence>
<dbReference type="InterPro" id="IPR001647">
    <property type="entry name" value="HTH_TetR"/>
</dbReference>
<dbReference type="GO" id="GO:0003677">
    <property type="term" value="F:DNA binding"/>
    <property type="evidence" value="ECO:0007669"/>
    <property type="project" value="UniProtKB-UniRule"/>
</dbReference>
<feature type="DNA-binding region" description="H-T-H motif" evidence="2">
    <location>
        <begin position="60"/>
        <end position="79"/>
    </location>
</feature>
<sequence>MRCIALARGRKGRCAVTQSRQLIEDAFAASLQTDDLTDKQRAVLTACLTLFSQKGFDATSTRDIAQLAHVSEGTVYKKYRSKQGLLDALLAPLATVVVPRLAKKFMGEIARNDSADFRAFLDFIVRDRMAFAISNRQLIRIMIGRVLNDSQMLTTVLGQFSDAITETIEPILKRYQQSGQLVDWPATTIMRTIASTVIGTTMPYILLDSADLNIDSATVKVVDFLAKGLSPGESH</sequence>
<feature type="domain" description="HTH tetR-type" evidence="3">
    <location>
        <begin position="37"/>
        <end position="97"/>
    </location>
</feature>
<dbReference type="PANTHER" id="PTHR30055">
    <property type="entry name" value="HTH-TYPE TRANSCRIPTIONAL REGULATOR RUTR"/>
    <property type="match status" value="1"/>
</dbReference>
<dbReference type="PANTHER" id="PTHR30055:SF222">
    <property type="entry name" value="REGULATORY PROTEIN"/>
    <property type="match status" value="1"/>
</dbReference>
<dbReference type="SUPFAM" id="SSF46689">
    <property type="entry name" value="Homeodomain-like"/>
    <property type="match status" value="1"/>
</dbReference>
<accession>A0A5N6RYX5</accession>
<dbReference type="PRINTS" id="PR00455">
    <property type="entry name" value="HTHTETR"/>
</dbReference>
<protein>
    <submittedName>
        <fullName evidence="4">TetR/AcrR family transcriptional regulator</fullName>
    </submittedName>
</protein>
<proteinExistence type="predicted"/>
<keyword evidence="1 2" id="KW-0238">DNA-binding</keyword>
<dbReference type="InterPro" id="IPR009057">
    <property type="entry name" value="Homeodomain-like_sf"/>
</dbReference>
<dbReference type="AlphaFoldDB" id="A0A5N6RYX5"/>
<dbReference type="SUPFAM" id="SSF48498">
    <property type="entry name" value="Tetracyclin repressor-like, C-terminal domain"/>
    <property type="match status" value="1"/>
</dbReference>
<dbReference type="PROSITE" id="PS50977">
    <property type="entry name" value="HTH_TETR_2"/>
    <property type="match status" value="1"/>
</dbReference>
<dbReference type="EMBL" id="QDAG01000009">
    <property type="protein sequence ID" value="KAE8127241.1"/>
    <property type="molecule type" value="Genomic_DNA"/>
</dbReference>
<name>A0A5N6RYX5_9BIFI</name>
<evidence type="ECO:0000313" key="5">
    <source>
        <dbReference type="Proteomes" id="UP000325415"/>
    </source>
</evidence>